<feature type="transmembrane region" description="Helical" evidence="1">
    <location>
        <begin position="94"/>
        <end position="113"/>
    </location>
</feature>
<proteinExistence type="predicted"/>
<sequence length="147" mass="16440">MNRSMHMNRTTKILVAIVIIVHFLFFLLEAVLWMQPLVNEPLLLLLNNPVSSSFELQAVTLRNLFINQGFYNLFIMFAGVSGMALVTRRKYSSGYALILFLCFCGTGAGIVLACSTKAYLLAAGQALPALIAFIKIYPLYNRSIDLR</sequence>
<keyword evidence="3" id="KW-1185">Reference proteome</keyword>
<keyword evidence="1" id="KW-0812">Transmembrane</keyword>
<name>A0A494VMP6_9SPHI</name>
<reference evidence="2 3" key="1">
    <citation type="submission" date="2018-10" db="EMBL/GenBank/DDBJ databases">
        <title>Genome sequencing of Mucilaginibacter sp. HYN0043.</title>
        <authorList>
            <person name="Kim M."/>
            <person name="Yi H."/>
        </authorList>
    </citation>
    <scope>NUCLEOTIDE SEQUENCE [LARGE SCALE GENOMIC DNA]</scope>
    <source>
        <strain evidence="2 3">HYN0043</strain>
    </source>
</reference>
<dbReference type="Pfam" id="PF06993">
    <property type="entry name" value="DUF1304"/>
    <property type="match status" value="1"/>
</dbReference>
<feature type="transmembrane region" description="Helical" evidence="1">
    <location>
        <begin position="119"/>
        <end position="140"/>
    </location>
</feature>
<dbReference type="InterPro" id="IPR009732">
    <property type="entry name" value="DUF1304"/>
</dbReference>
<dbReference type="EMBL" id="CP032869">
    <property type="protein sequence ID" value="AYL94230.1"/>
    <property type="molecule type" value="Genomic_DNA"/>
</dbReference>
<gene>
    <name evidence="2" type="ORF">HYN43_002485</name>
</gene>
<protein>
    <submittedName>
        <fullName evidence="2">DUF1304 family protein</fullName>
    </submittedName>
</protein>
<evidence type="ECO:0000256" key="1">
    <source>
        <dbReference type="SAM" id="Phobius"/>
    </source>
</evidence>
<dbReference type="AlphaFoldDB" id="A0A494VMP6"/>
<keyword evidence="1" id="KW-1133">Transmembrane helix</keyword>
<feature type="transmembrane region" description="Helical" evidence="1">
    <location>
        <begin position="12"/>
        <end position="34"/>
    </location>
</feature>
<dbReference type="OrthoDB" id="1261435at2"/>
<dbReference type="KEGG" id="muh:HYN43_002485"/>
<organism evidence="2 3">
    <name type="scientific">Mucilaginibacter celer</name>
    <dbReference type="NCBI Taxonomy" id="2305508"/>
    <lineage>
        <taxon>Bacteria</taxon>
        <taxon>Pseudomonadati</taxon>
        <taxon>Bacteroidota</taxon>
        <taxon>Sphingobacteriia</taxon>
        <taxon>Sphingobacteriales</taxon>
        <taxon>Sphingobacteriaceae</taxon>
        <taxon>Mucilaginibacter</taxon>
    </lineage>
</organism>
<evidence type="ECO:0000313" key="3">
    <source>
        <dbReference type="Proteomes" id="UP000270046"/>
    </source>
</evidence>
<feature type="transmembrane region" description="Helical" evidence="1">
    <location>
        <begin position="69"/>
        <end position="87"/>
    </location>
</feature>
<dbReference type="Proteomes" id="UP000270046">
    <property type="component" value="Chromosome"/>
</dbReference>
<evidence type="ECO:0000313" key="2">
    <source>
        <dbReference type="EMBL" id="AYL94230.1"/>
    </source>
</evidence>
<accession>A0A494VMP6</accession>
<keyword evidence="1" id="KW-0472">Membrane</keyword>